<evidence type="ECO:0000313" key="1">
    <source>
        <dbReference type="EMBL" id="SKB91589.1"/>
    </source>
</evidence>
<dbReference type="OrthoDB" id="1258943at2"/>
<dbReference type="PROSITE" id="PS51257">
    <property type="entry name" value="PROKAR_LIPOPROTEIN"/>
    <property type="match status" value="1"/>
</dbReference>
<protein>
    <recommendedName>
        <fullName evidence="3">Lipoprotein</fullName>
    </recommendedName>
</protein>
<proteinExistence type="predicted"/>
<dbReference type="STRING" id="1513896.SAMN05660841_03065"/>
<dbReference type="Proteomes" id="UP000190150">
    <property type="component" value="Unassembled WGS sequence"/>
</dbReference>
<keyword evidence="2" id="KW-1185">Reference proteome</keyword>
<dbReference type="RefSeq" id="WP_079644294.1">
    <property type="nucleotide sequence ID" value="NZ_FUZF01000014.1"/>
</dbReference>
<dbReference type="EMBL" id="FUZF01000014">
    <property type="protein sequence ID" value="SKB91589.1"/>
    <property type="molecule type" value="Genomic_DNA"/>
</dbReference>
<sequence length="154" mass="18161">MKGYIKGSVFTTVILIIISCNSNCQEEKNIKIEPLHPVHFEFIDSEDNLCNIDYFFLEGDFQINDDLKNKLKDFITNYSNNKMYAFNSVYIYKETEVLNKEYRGDESSFDGFNTDLIAYVRFRNNEPDIFYILEKGSVVFDLIADKEVDFEFEQ</sequence>
<dbReference type="AlphaFoldDB" id="A0A1T5F640"/>
<gene>
    <name evidence="1" type="ORF">SAMN05660841_03065</name>
</gene>
<accession>A0A1T5F640</accession>
<organism evidence="1 2">
    <name type="scientific">Sphingobacterium nematocida</name>
    <dbReference type="NCBI Taxonomy" id="1513896"/>
    <lineage>
        <taxon>Bacteria</taxon>
        <taxon>Pseudomonadati</taxon>
        <taxon>Bacteroidota</taxon>
        <taxon>Sphingobacteriia</taxon>
        <taxon>Sphingobacteriales</taxon>
        <taxon>Sphingobacteriaceae</taxon>
        <taxon>Sphingobacterium</taxon>
    </lineage>
</organism>
<reference evidence="2" key="1">
    <citation type="submission" date="2017-02" db="EMBL/GenBank/DDBJ databases">
        <authorList>
            <person name="Varghese N."/>
            <person name="Submissions S."/>
        </authorList>
    </citation>
    <scope>NUCLEOTIDE SEQUENCE [LARGE SCALE GENOMIC DNA]</scope>
    <source>
        <strain evidence="2">DSM 24091</strain>
    </source>
</reference>
<evidence type="ECO:0000313" key="2">
    <source>
        <dbReference type="Proteomes" id="UP000190150"/>
    </source>
</evidence>
<name>A0A1T5F640_9SPHI</name>
<evidence type="ECO:0008006" key="3">
    <source>
        <dbReference type="Google" id="ProtNLM"/>
    </source>
</evidence>